<reference evidence="2" key="2">
    <citation type="submission" date="2023-06" db="EMBL/GenBank/DDBJ databases">
        <authorList>
            <consortium name="Lawrence Berkeley National Laboratory"/>
            <person name="Mondo S.J."/>
            <person name="Hensen N."/>
            <person name="Bonometti L."/>
            <person name="Westerberg I."/>
            <person name="Brannstrom I.O."/>
            <person name="Guillou S."/>
            <person name="Cros-Aarteil S."/>
            <person name="Calhoun S."/>
            <person name="Haridas S."/>
            <person name="Kuo A."/>
            <person name="Pangilinan J."/>
            <person name="Riley R."/>
            <person name="Labutti K."/>
            <person name="Andreopoulos B."/>
            <person name="Lipzen A."/>
            <person name="Chen C."/>
            <person name="Yanf M."/>
            <person name="Daum C."/>
            <person name="Ng V."/>
            <person name="Clum A."/>
            <person name="Steindorff A."/>
            <person name="Ohm R."/>
            <person name="Martin F."/>
            <person name="Silar P."/>
            <person name="Natvig D."/>
            <person name="Lalanne C."/>
            <person name="Gautier V."/>
            <person name="Ament-Velasquez S.L."/>
            <person name="Kruys A."/>
            <person name="Hutchinson M.I."/>
            <person name="Powell A.J."/>
            <person name="Barry K."/>
            <person name="Miller A.N."/>
            <person name="Grigoriev I.V."/>
            <person name="Debuchy R."/>
            <person name="Gladieux P."/>
            <person name="Thoren M.H."/>
            <person name="Johannesson H."/>
        </authorList>
    </citation>
    <scope>NUCLEOTIDE SEQUENCE</scope>
    <source>
        <strain evidence="2">PSN324</strain>
    </source>
</reference>
<sequence length="385" mass="42074">MYGRFPHGTESRPVMSSREDDEDNRNEGRAPRQQEEVARAEGYLSSTHVQSPSPLSSSLLSSPSSSSSLPMSADSPSPNPPGRSLPGRTNVDKLVKKLSRHNLQLGNRPRGQPDPPQPPPLPQPQPQLQKQKQPLTLPDSFANSPAPWPKIEFDTQYDQLAPARTSERISAWGQIPLLGAGEPIEVDEEEAQSETLDVPKLDFKRVRRQLSGIGMRSNAVSARSVESRLEKMIADQTQCSVRSEPLSSATPSTASQPITVIAAEPCSIEVDPDFAMPNFINDTLEVDPKYVNGDSDMTAEENALMEDSRLALRAAAAPSGVRKYSAGGVQLRYRLSVDAALRCQNVIRSRPRMRKRDKSRFSSAASSAVTSAVSSPLIRPSQPYQ</sequence>
<protein>
    <submittedName>
        <fullName evidence="2">Uncharacterized protein</fullName>
    </submittedName>
</protein>
<evidence type="ECO:0000313" key="2">
    <source>
        <dbReference type="EMBL" id="KAK4457333.1"/>
    </source>
</evidence>
<feature type="region of interest" description="Disordered" evidence="1">
    <location>
        <begin position="1"/>
        <end position="150"/>
    </location>
</feature>
<gene>
    <name evidence="2" type="ORF">QBC42DRAFT_40386</name>
</gene>
<comment type="caution">
    <text evidence="2">The sequence shown here is derived from an EMBL/GenBank/DDBJ whole genome shotgun (WGS) entry which is preliminary data.</text>
</comment>
<evidence type="ECO:0000313" key="3">
    <source>
        <dbReference type="Proteomes" id="UP001321749"/>
    </source>
</evidence>
<proteinExistence type="predicted"/>
<reference evidence="2" key="1">
    <citation type="journal article" date="2023" name="Mol. Phylogenet. Evol.">
        <title>Genome-scale phylogeny and comparative genomics of the fungal order Sordariales.</title>
        <authorList>
            <person name="Hensen N."/>
            <person name="Bonometti L."/>
            <person name="Westerberg I."/>
            <person name="Brannstrom I.O."/>
            <person name="Guillou S."/>
            <person name="Cros-Aarteil S."/>
            <person name="Calhoun S."/>
            <person name="Haridas S."/>
            <person name="Kuo A."/>
            <person name="Mondo S."/>
            <person name="Pangilinan J."/>
            <person name="Riley R."/>
            <person name="LaButti K."/>
            <person name="Andreopoulos B."/>
            <person name="Lipzen A."/>
            <person name="Chen C."/>
            <person name="Yan M."/>
            <person name="Daum C."/>
            <person name="Ng V."/>
            <person name="Clum A."/>
            <person name="Steindorff A."/>
            <person name="Ohm R.A."/>
            <person name="Martin F."/>
            <person name="Silar P."/>
            <person name="Natvig D.O."/>
            <person name="Lalanne C."/>
            <person name="Gautier V."/>
            <person name="Ament-Velasquez S.L."/>
            <person name="Kruys A."/>
            <person name="Hutchinson M.I."/>
            <person name="Powell A.J."/>
            <person name="Barry K."/>
            <person name="Miller A.N."/>
            <person name="Grigoriev I.V."/>
            <person name="Debuchy R."/>
            <person name="Gladieux P."/>
            <person name="Hiltunen Thoren M."/>
            <person name="Johannesson H."/>
        </authorList>
    </citation>
    <scope>NUCLEOTIDE SEQUENCE</scope>
    <source>
        <strain evidence="2">PSN324</strain>
    </source>
</reference>
<feature type="compositionally biased region" description="Pro residues" evidence="1">
    <location>
        <begin position="112"/>
        <end position="125"/>
    </location>
</feature>
<keyword evidence="3" id="KW-1185">Reference proteome</keyword>
<feature type="compositionally biased region" description="Low complexity" evidence="1">
    <location>
        <begin position="51"/>
        <end position="76"/>
    </location>
</feature>
<accession>A0AAV9HCN4</accession>
<organism evidence="2 3">
    <name type="scientific">Cladorrhinum samala</name>
    <dbReference type="NCBI Taxonomy" id="585594"/>
    <lineage>
        <taxon>Eukaryota</taxon>
        <taxon>Fungi</taxon>
        <taxon>Dikarya</taxon>
        <taxon>Ascomycota</taxon>
        <taxon>Pezizomycotina</taxon>
        <taxon>Sordariomycetes</taxon>
        <taxon>Sordariomycetidae</taxon>
        <taxon>Sordariales</taxon>
        <taxon>Podosporaceae</taxon>
        <taxon>Cladorrhinum</taxon>
    </lineage>
</organism>
<feature type="region of interest" description="Disordered" evidence="1">
    <location>
        <begin position="351"/>
        <end position="385"/>
    </location>
</feature>
<dbReference type="Proteomes" id="UP001321749">
    <property type="component" value="Unassembled WGS sequence"/>
</dbReference>
<feature type="compositionally biased region" description="Basic and acidic residues" evidence="1">
    <location>
        <begin position="25"/>
        <end position="39"/>
    </location>
</feature>
<name>A0AAV9HCN4_9PEZI</name>
<dbReference type="EMBL" id="MU865121">
    <property type="protein sequence ID" value="KAK4457333.1"/>
    <property type="molecule type" value="Genomic_DNA"/>
</dbReference>
<evidence type="ECO:0000256" key="1">
    <source>
        <dbReference type="SAM" id="MobiDB-lite"/>
    </source>
</evidence>
<dbReference type="AlphaFoldDB" id="A0AAV9HCN4"/>
<feature type="compositionally biased region" description="Low complexity" evidence="1">
    <location>
        <begin position="126"/>
        <end position="139"/>
    </location>
</feature>
<feature type="compositionally biased region" description="Low complexity" evidence="1">
    <location>
        <begin position="362"/>
        <end position="375"/>
    </location>
</feature>